<dbReference type="EMBL" id="AHCD03000044">
    <property type="protein sequence ID" value="KAF7781450.1"/>
    <property type="molecule type" value="Genomic_DNA"/>
</dbReference>
<reference evidence="1 2" key="1">
    <citation type="journal article" date="2012" name="J. Bacteriol.">
        <title>Genome sequence of the cycloprodigiosin-producing bacterial strain Pseudoalteromonas rubra ATCC 29570(T).</title>
        <authorList>
            <person name="Xie B.B."/>
            <person name="Shu Y.L."/>
            <person name="Qin Q.L."/>
            <person name="Rong J.C."/>
            <person name="Zhang X.Y."/>
            <person name="Chen X.L."/>
            <person name="Zhou B.C."/>
            <person name="Zhang Y.Z."/>
        </authorList>
    </citation>
    <scope>NUCLEOTIDE SEQUENCE [LARGE SCALE GENOMIC DNA]</scope>
    <source>
        <strain evidence="1 2">DSM 6842</strain>
    </source>
</reference>
<protein>
    <submittedName>
        <fullName evidence="1">Uncharacterized protein</fullName>
    </submittedName>
</protein>
<proteinExistence type="predicted"/>
<gene>
    <name evidence="1" type="ORF">PRUB_b0671</name>
</gene>
<accession>A0A8T0C0E4</accession>
<evidence type="ECO:0000313" key="2">
    <source>
        <dbReference type="Proteomes" id="UP000016480"/>
    </source>
</evidence>
<organism evidence="1 2">
    <name type="scientific">Pseudoalteromonas rubra</name>
    <dbReference type="NCBI Taxonomy" id="43658"/>
    <lineage>
        <taxon>Bacteria</taxon>
        <taxon>Pseudomonadati</taxon>
        <taxon>Pseudomonadota</taxon>
        <taxon>Gammaproteobacteria</taxon>
        <taxon>Alteromonadales</taxon>
        <taxon>Pseudoalteromonadaceae</taxon>
        <taxon>Pseudoalteromonas</taxon>
    </lineage>
</organism>
<sequence length="50" mass="6038">MNAAIYSFWFLNYELIGHSVESYRQIEPDSCSYQACRPLRFHFLHNFDYG</sequence>
<comment type="caution">
    <text evidence="1">The sequence shown here is derived from an EMBL/GenBank/DDBJ whole genome shotgun (WGS) entry which is preliminary data.</text>
</comment>
<name>A0A8T0C0E4_9GAMM</name>
<dbReference type="AlphaFoldDB" id="A0A8T0C0E4"/>
<dbReference type="Proteomes" id="UP000016480">
    <property type="component" value="Unassembled WGS sequence"/>
</dbReference>
<evidence type="ECO:0000313" key="1">
    <source>
        <dbReference type="EMBL" id="KAF7781450.1"/>
    </source>
</evidence>